<sequence length="378" mass="43305">MITTQTEWIWQQADWPKFHWQDNLIQPLLRAVRLKQGILLGKTGAIADNISLESALDTLLQNIIASSAIEGEQLNVQSVRSSLAKRIGLHLNQPYPTTERSEGLAKMMLDAIDNLNMPLSLARLQQWHYWLFPENTTSLFYSVQAGQLRDEEPMQVVSGRIDRPTVHFEAPPREQLEQELNTFIDWFNKSGAEPTLDPLLRAAICHFWFVTLHPFDDGNGRITRALTDLALAQDDRQSIRLYAMSATILANRNDYYQILEKSQRNTTNITPWLCWFFNILENSIETAICKIDRTLAKSRFWQIFQGADLSIEQVKVLNRMFDEGERGFEQGISAAQYRKIARVSKATATRHLADLLEKGCIEKLPGGGRSTRYQIKKT</sequence>
<dbReference type="SUPFAM" id="SSF46785">
    <property type="entry name" value="Winged helix' DNA-binding domain"/>
    <property type="match status" value="1"/>
</dbReference>
<reference evidence="3" key="1">
    <citation type="journal article" date="2019" name="Int. J. Syst. Evol. Microbiol.">
        <title>The Global Catalogue of Microorganisms (GCM) 10K type strain sequencing project: providing services to taxonomists for standard genome sequencing and annotation.</title>
        <authorList>
            <consortium name="The Broad Institute Genomics Platform"/>
            <consortium name="The Broad Institute Genome Sequencing Center for Infectious Disease"/>
            <person name="Wu L."/>
            <person name="Ma J."/>
        </authorList>
    </citation>
    <scope>NUCLEOTIDE SEQUENCE [LARGE SCALE GENOMIC DNA]</scope>
    <source>
        <strain evidence="3">CCUG 59858</strain>
    </source>
</reference>
<evidence type="ECO:0000313" key="3">
    <source>
        <dbReference type="Proteomes" id="UP001595758"/>
    </source>
</evidence>
<dbReference type="InterPro" id="IPR036597">
    <property type="entry name" value="Fido-like_dom_sf"/>
</dbReference>
<dbReference type="Proteomes" id="UP001595758">
    <property type="component" value="Unassembled WGS sequence"/>
</dbReference>
<organism evidence="2 3">
    <name type="scientific">Legionella dresdenensis</name>
    <dbReference type="NCBI Taxonomy" id="450200"/>
    <lineage>
        <taxon>Bacteria</taxon>
        <taxon>Pseudomonadati</taxon>
        <taxon>Pseudomonadota</taxon>
        <taxon>Gammaproteobacteria</taxon>
        <taxon>Legionellales</taxon>
        <taxon>Legionellaceae</taxon>
        <taxon>Legionella</taxon>
    </lineage>
</organism>
<dbReference type="PROSITE" id="PS51459">
    <property type="entry name" value="FIDO"/>
    <property type="match status" value="1"/>
</dbReference>
<dbReference type="PANTHER" id="PTHR13504">
    <property type="entry name" value="FIDO DOMAIN-CONTAINING PROTEIN DDB_G0283145"/>
    <property type="match status" value="1"/>
</dbReference>
<evidence type="ECO:0000313" key="2">
    <source>
        <dbReference type="EMBL" id="MFC3909499.1"/>
    </source>
</evidence>
<dbReference type="Pfam" id="PF13776">
    <property type="entry name" value="DUF4172"/>
    <property type="match status" value="1"/>
</dbReference>
<comment type="caution">
    <text evidence="2">The sequence shown here is derived from an EMBL/GenBank/DDBJ whole genome shotgun (WGS) entry which is preliminary data.</text>
</comment>
<evidence type="ECO:0000259" key="1">
    <source>
        <dbReference type="PROSITE" id="PS51459"/>
    </source>
</evidence>
<proteinExistence type="predicted"/>
<feature type="domain" description="Fido" evidence="1">
    <location>
        <begin position="119"/>
        <end position="278"/>
    </location>
</feature>
<gene>
    <name evidence="2" type="ORF">ACFORL_10505</name>
</gene>
<keyword evidence="3" id="KW-1185">Reference proteome</keyword>
<dbReference type="EMBL" id="JBHSAB010000024">
    <property type="protein sequence ID" value="MFC3909499.1"/>
    <property type="molecule type" value="Genomic_DNA"/>
</dbReference>
<dbReference type="InterPro" id="IPR040198">
    <property type="entry name" value="Fido_containing"/>
</dbReference>
<dbReference type="PANTHER" id="PTHR13504:SF33">
    <property type="entry name" value="FIC FAMILY PROTEIN"/>
    <property type="match status" value="1"/>
</dbReference>
<dbReference type="InterPro" id="IPR003812">
    <property type="entry name" value="Fido"/>
</dbReference>
<protein>
    <submittedName>
        <fullName evidence="2">Fic family protein</fullName>
    </submittedName>
</protein>
<name>A0ABV8CGR9_9GAMM</name>
<accession>A0ABV8CGR9</accession>
<dbReference type="InterPro" id="IPR025230">
    <property type="entry name" value="DUF4172"/>
</dbReference>
<dbReference type="SUPFAM" id="SSF140931">
    <property type="entry name" value="Fic-like"/>
    <property type="match status" value="1"/>
</dbReference>
<dbReference type="InterPro" id="IPR036388">
    <property type="entry name" value="WH-like_DNA-bd_sf"/>
</dbReference>
<dbReference type="Gene3D" id="1.10.10.10">
    <property type="entry name" value="Winged helix-like DNA-binding domain superfamily/Winged helix DNA-binding domain"/>
    <property type="match status" value="1"/>
</dbReference>
<dbReference type="Pfam" id="PF02661">
    <property type="entry name" value="Fic"/>
    <property type="match status" value="1"/>
</dbReference>
<dbReference type="Gene3D" id="1.10.3290.10">
    <property type="entry name" value="Fido-like domain"/>
    <property type="match status" value="1"/>
</dbReference>
<dbReference type="InterPro" id="IPR036390">
    <property type="entry name" value="WH_DNA-bd_sf"/>
</dbReference>
<dbReference type="RefSeq" id="WP_382343776.1">
    <property type="nucleotide sequence ID" value="NZ_JBHSAB010000024.1"/>
</dbReference>